<evidence type="ECO:0000313" key="6">
    <source>
        <dbReference type="Proteomes" id="UP001218218"/>
    </source>
</evidence>
<evidence type="ECO:0000256" key="2">
    <source>
        <dbReference type="ARBA" id="ARBA00022603"/>
    </source>
</evidence>
<dbReference type="SUPFAM" id="SSF53335">
    <property type="entry name" value="S-adenosyl-L-methionine-dependent methyltransferases"/>
    <property type="match status" value="1"/>
</dbReference>
<sequence>MATFAKKSFDAAKYAVSRPTYPRALFDSVLGYHQQSLAIPGTNARWTHAVDLGCGTGQASAELLRPVQEEGELLEAGEEPQLGFTRITGVDPSPQMIEKAVAHAATLGPLGASLKFVQGPAENLKFLDDRSVDMVVAAQAAHWFDWNRLWPELSRVLRHGGTVAFWVYSEFRLPQYPHLTPLITEYAQGTDPATSLGPHWEPGRRILNNHLLDIDAPPTGWDDLTRVFFTGEHYPDLPQPHLLPIMRKTMTWGGAGLHGYLRTFSALNRFHESFPEDLEHAEGDIATRFLKQLMAAAEVPEGPEGEAREVEVEWPLALVVARKELDPADPWRKRQLALNARVDAVKTAWQERTAQLPPPANIEETSARLDEWVGVQGEVLDMVVEDMTTLPDKVEARYEDGRERYVDALEEQRSTLSWQQSFKESFDAALELAFAVEAEVGTEDHPAALARWLELMRERVKQVGGPLYELDREETDELTDEQIAELSAEELLGYEKAEALDSIIRVAEELAQSVPNESISELVRGLYVSASAEVTKQVEYGDD</sequence>
<dbReference type="InterPro" id="IPR051052">
    <property type="entry name" value="Diverse_substrate_MTase"/>
</dbReference>
<evidence type="ECO:0000256" key="3">
    <source>
        <dbReference type="ARBA" id="ARBA00022679"/>
    </source>
</evidence>
<evidence type="ECO:0000259" key="4">
    <source>
        <dbReference type="Pfam" id="PF08241"/>
    </source>
</evidence>
<dbReference type="EMBL" id="JARIHO010000033">
    <property type="protein sequence ID" value="KAJ7334188.1"/>
    <property type="molecule type" value="Genomic_DNA"/>
</dbReference>
<dbReference type="InterPro" id="IPR013216">
    <property type="entry name" value="Methyltransf_11"/>
</dbReference>
<keyword evidence="6" id="KW-1185">Reference proteome</keyword>
<accession>A0AAD6ZRJ3</accession>
<organism evidence="5 6">
    <name type="scientific">Mycena albidolilacea</name>
    <dbReference type="NCBI Taxonomy" id="1033008"/>
    <lineage>
        <taxon>Eukaryota</taxon>
        <taxon>Fungi</taxon>
        <taxon>Dikarya</taxon>
        <taxon>Basidiomycota</taxon>
        <taxon>Agaricomycotina</taxon>
        <taxon>Agaricomycetes</taxon>
        <taxon>Agaricomycetidae</taxon>
        <taxon>Agaricales</taxon>
        <taxon>Marasmiineae</taxon>
        <taxon>Mycenaceae</taxon>
        <taxon>Mycena</taxon>
    </lineage>
</organism>
<gene>
    <name evidence="5" type="ORF">DFH08DRAFT_750349</name>
</gene>
<evidence type="ECO:0000256" key="1">
    <source>
        <dbReference type="ARBA" id="ARBA00008361"/>
    </source>
</evidence>
<comment type="caution">
    <text evidence="5">The sequence shown here is derived from an EMBL/GenBank/DDBJ whole genome shotgun (WGS) entry which is preliminary data.</text>
</comment>
<proteinExistence type="inferred from homology"/>
<name>A0AAD6ZRJ3_9AGAR</name>
<dbReference type="PANTHER" id="PTHR44942:SF4">
    <property type="entry name" value="METHYLTRANSFERASE TYPE 11 DOMAIN-CONTAINING PROTEIN"/>
    <property type="match status" value="1"/>
</dbReference>
<keyword evidence="2" id="KW-0489">Methyltransferase</keyword>
<reference evidence="5" key="1">
    <citation type="submission" date="2023-03" db="EMBL/GenBank/DDBJ databases">
        <title>Massive genome expansion in bonnet fungi (Mycena s.s.) driven by repeated elements and novel gene families across ecological guilds.</title>
        <authorList>
            <consortium name="Lawrence Berkeley National Laboratory"/>
            <person name="Harder C.B."/>
            <person name="Miyauchi S."/>
            <person name="Viragh M."/>
            <person name="Kuo A."/>
            <person name="Thoen E."/>
            <person name="Andreopoulos B."/>
            <person name="Lu D."/>
            <person name="Skrede I."/>
            <person name="Drula E."/>
            <person name="Henrissat B."/>
            <person name="Morin E."/>
            <person name="Kohler A."/>
            <person name="Barry K."/>
            <person name="LaButti K."/>
            <person name="Morin E."/>
            <person name="Salamov A."/>
            <person name="Lipzen A."/>
            <person name="Mereny Z."/>
            <person name="Hegedus B."/>
            <person name="Baldrian P."/>
            <person name="Stursova M."/>
            <person name="Weitz H."/>
            <person name="Taylor A."/>
            <person name="Grigoriev I.V."/>
            <person name="Nagy L.G."/>
            <person name="Martin F."/>
            <person name="Kauserud H."/>
        </authorList>
    </citation>
    <scope>NUCLEOTIDE SEQUENCE</scope>
    <source>
        <strain evidence="5">CBHHK002</strain>
    </source>
</reference>
<comment type="similarity">
    <text evidence="1">Belongs to the methyltransferase superfamily.</text>
</comment>
<keyword evidence="3" id="KW-0808">Transferase</keyword>
<dbReference type="AlphaFoldDB" id="A0AAD6ZRJ3"/>
<dbReference type="InterPro" id="IPR029063">
    <property type="entry name" value="SAM-dependent_MTases_sf"/>
</dbReference>
<dbReference type="Proteomes" id="UP001218218">
    <property type="component" value="Unassembled WGS sequence"/>
</dbReference>
<dbReference type="CDD" id="cd02440">
    <property type="entry name" value="AdoMet_MTases"/>
    <property type="match status" value="1"/>
</dbReference>
<dbReference type="GO" id="GO:0032259">
    <property type="term" value="P:methylation"/>
    <property type="evidence" value="ECO:0007669"/>
    <property type="project" value="UniProtKB-KW"/>
</dbReference>
<dbReference type="Gene3D" id="3.40.50.150">
    <property type="entry name" value="Vaccinia Virus protein VP39"/>
    <property type="match status" value="1"/>
</dbReference>
<dbReference type="GO" id="GO:0008757">
    <property type="term" value="F:S-adenosylmethionine-dependent methyltransferase activity"/>
    <property type="evidence" value="ECO:0007669"/>
    <property type="project" value="InterPro"/>
</dbReference>
<dbReference type="Pfam" id="PF08241">
    <property type="entry name" value="Methyltransf_11"/>
    <property type="match status" value="1"/>
</dbReference>
<dbReference type="PANTHER" id="PTHR44942">
    <property type="entry name" value="METHYLTRANSF_11 DOMAIN-CONTAINING PROTEIN"/>
    <property type="match status" value="1"/>
</dbReference>
<evidence type="ECO:0000313" key="5">
    <source>
        <dbReference type="EMBL" id="KAJ7334188.1"/>
    </source>
</evidence>
<protein>
    <recommendedName>
        <fullName evidence="4">Methyltransferase type 11 domain-containing protein</fullName>
    </recommendedName>
</protein>
<feature type="domain" description="Methyltransferase type 11" evidence="4">
    <location>
        <begin position="50"/>
        <end position="165"/>
    </location>
</feature>